<evidence type="ECO:0000256" key="2">
    <source>
        <dbReference type="ARBA" id="ARBA00022679"/>
    </source>
</evidence>
<dbReference type="PANTHER" id="PTHR43877:SF2">
    <property type="entry name" value="AMINOALKYLPHOSPHONATE N-ACETYLTRANSFERASE-RELATED"/>
    <property type="match status" value="1"/>
</dbReference>
<organism evidence="9">
    <name type="scientific">marine metagenome</name>
    <dbReference type="NCBI Taxonomy" id="408172"/>
    <lineage>
        <taxon>unclassified sequences</taxon>
        <taxon>metagenomes</taxon>
        <taxon>ecological metagenomes</taxon>
    </lineage>
</organism>
<dbReference type="EMBL" id="UINC01001000">
    <property type="protein sequence ID" value="SUZ67018.1"/>
    <property type="molecule type" value="Genomic_DNA"/>
</dbReference>
<dbReference type="GO" id="GO:0016747">
    <property type="term" value="F:acyltransferase activity, transferring groups other than amino-acyl groups"/>
    <property type="evidence" value="ECO:0007669"/>
    <property type="project" value="InterPro"/>
</dbReference>
<dbReference type="PRINTS" id="PR00455">
    <property type="entry name" value="HTHTETR"/>
</dbReference>
<evidence type="ECO:0000256" key="5">
    <source>
        <dbReference type="ARBA" id="ARBA00023163"/>
    </source>
</evidence>
<dbReference type="InterPro" id="IPR016181">
    <property type="entry name" value="Acyl_CoA_acyltransferase"/>
</dbReference>
<dbReference type="InterPro" id="IPR001647">
    <property type="entry name" value="HTH_TetR"/>
</dbReference>
<evidence type="ECO:0000256" key="6">
    <source>
        <dbReference type="ARBA" id="ARBA00023315"/>
    </source>
</evidence>
<keyword evidence="1" id="KW-0678">Repressor</keyword>
<evidence type="ECO:0000256" key="3">
    <source>
        <dbReference type="ARBA" id="ARBA00023015"/>
    </source>
</evidence>
<dbReference type="InterPro" id="IPR050832">
    <property type="entry name" value="Bact_Acetyltransf"/>
</dbReference>
<evidence type="ECO:0000313" key="9">
    <source>
        <dbReference type="EMBL" id="SUZ67018.1"/>
    </source>
</evidence>
<dbReference type="PROSITE" id="PS50977">
    <property type="entry name" value="HTH_TETR_2"/>
    <property type="match status" value="1"/>
</dbReference>
<dbReference type="GO" id="GO:0003677">
    <property type="term" value="F:DNA binding"/>
    <property type="evidence" value="ECO:0007669"/>
    <property type="project" value="UniProtKB-KW"/>
</dbReference>
<keyword evidence="4" id="KW-0238">DNA-binding</keyword>
<evidence type="ECO:0000256" key="4">
    <source>
        <dbReference type="ARBA" id="ARBA00023125"/>
    </source>
</evidence>
<dbReference type="Pfam" id="PF00440">
    <property type="entry name" value="TetR_N"/>
    <property type="match status" value="1"/>
</dbReference>
<accession>A0A381PKP9</accession>
<feature type="domain" description="N-acetyltransferase" evidence="8">
    <location>
        <begin position="224"/>
        <end position="367"/>
    </location>
</feature>
<dbReference type="Gene3D" id="3.40.630.30">
    <property type="match status" value="1"/>
</dbReference>
<dbReference type="Gene3D" id="1.10.357.10">
    <property type="entry name" value="Tetracycline Repressor, domain 2"/>
    <property type="match status" value="1"/>
</dbReference>
<dbReference type="SUPFAM" id="SSF55729">
    <property type="entry name" value="Acyl-CoA N-acyltransferases (Nat)"/>
    <property type="match status" value="1"/>
</dbReference>
<dbReference type="InterPro" id="IPR023772">
    <property type="entry name" value="DNA-bd_HTH_TetR-type_CS"/>
</dbReference>
<keyword evidence="5" id="KW-0804">Transcription</keyword>
<dbReference type="InterPro" id="IPR036271">
    <property type="entry name" value="Tet_transcr_reg_TetR-rel_C_sf"/>
</dbReference>
<dbReference type="Pfam" id="PF00583">
    <property type="entry name" value="Acetyltransf_1"/>
    <property type="match status" value="1"/>
</dbReference>
<dbReference type="SUPFAM" id="SSF48498">
    <property type="entry name" value="Tetracyclin repressor-like, C-terminal domain"/>
    <property type="match status" value="1"/>
</dbReference>
<feature type="domain" description="HTH tetR-type" evidence="7">
    <location>
        <begin position="10"/>
        <end position="70"/>
    </location>
</feature>
<dbReference type="InterPro" id="IPR009057">
    <property type="entry name" value="Homeodomain-like_sf"/>
</dbReference>
<name>A0A381PKP9_9ZZZZ</name>
<dbReference type="SUPFAM" id="SSF46689">
    <property type="entry name" value="Homeodomain-like"/>
    <property type="match status" value="1"/>
</dbReference>
<keyword evidence="3" id="KW-0805">Transcription regulation</keyword>
<dbReference type="Pfam" id="PF13977">
    <property type="entry name" value="TetR_C_6"/>
    <property type="match status" value="1"/>
</dbReference>
<dbReference type="PROSITE" id="PS01081">
    <property type="entry name" value="HTH_TETR_1"/>
    <property type="match status" value="1"/>
</dbReference>
<evidence type="ECO:0000259" key="7">
    <source>
        <dbReference type="PROSITE" id="PS50977"/>
    </source>
</evidence>
<evidence type="ECO:0008006" key="10">
    <source>
        <dbReference type="Google" id="ProtNLM"/>
    </source>
</evidence>
<proteinExistence type="predicted"/>
<dbReference type="InterPro" id="IPR000182">
    <property type="entry name" value="GNAT_dom"/>
</dbReference>
<keyword evidence="2" id="KW-0808">Transferase</keyword>
<evidence type="ECO:0000256" key="1">
    <source>
        <dbReference type="ARBA" id="ARBA00022491"/>
    </source>
</evidence>
<sequence length="367" mass="41678">MVTINQNIQRERRKLLIDATITAIAEFGLSKLTLAKISSIAGLTAGTVNFHFESKESLLLETLNFVSEEFDQSIARALEEAGSNPSKRLESIINASLDPEITEHRKMAVWFAFDSESLTRDDYQLICGKRDRENFELIFQLCEQIIRQENMEDKINARGVTNAISGLTEELWKEILFAGENYDREEAKKICMSFLASIFPWCYEMPQTVETVSNHSLREPIHIIKAGKVELDQAAMLFDLYRQFYQQKANFSLAKKYLEQMLTSQSSVIYIAMDAVGNAIGFTQLYPSYCSVAAEPILILYDLYVKKEARNSGVAKALMNQALQLAKETGASRIDLETAIDNTSAQSLYESLGYERDIEFHKYSLEL</sequence>
<reference evidence="9" key="1">
    <citation type="submission" date="2018-05" db="EMBL/GenBank/DDBJ databases">
        <authorList>
            <person name="Lanie J.A."/>
            <person name="Ng W.-L."/>
            <person name="Kazmierczak K.M."/>
            <person name="Andrzejewski T.M."/>
            <person name="Davidsen T.M."/>
            <person name="Wayne K.J."/>
            <person name="Tettelin H."/>
            <person name="Glass J.I."/>
            <person name="Rusch D."/>
            <person name="Podicherti R."/>
            <person name="Tsui H.-C.T."/>
            <person name="Winkler M.E."/>
        </authorList>
    </citation>
    <scope>NUCLEOTIDE SEQUENCE</scope>
</reference>
<gene>
    <name evidence="9" type="ORF">METZ01_LOCUS19872</name>
</gene>
<dbReference type="PROSITE" id="PS51186">
    <property type="entry name" value="GNAT"/>
    <property type="match status" value="1"/>
</dbReference>
<dbReference type="InterPro" id="IPR039538">
    <property type="entry name" value="BetI_C"/>
</dbReference>
<dbReference type="CDD" id="cd04301">
    <property type="entry name" value="NAT_SF"/>
    <property type="match status" value="1"/>
</dbReference>
<dbReference type="AlphaFoldDB" id="A0A381PKP9"/>
<keyword evidence="6" id="KW-0012">Acyltransferase</keyword>
<protein>
    <recommendedName>
        <fullName evidence="10">N-acetyltransferase domain-containing protein</fullName>
    </recommendedName>
</protein>
<dbReference type="PANTHER" id="PTHR43877">
    <property type="entry name" value="AMINOALKYLPHOSPHONATE N-ACETYLTRANSFERASE-RELATED-RELATED"/>
    <property type="match status" value="1"/>
</dbReference>
<evidence type="ECO:0000259" key="8">
    <source>
        <dbReference type="PROSITE" id="PS51186"/>
    </source>
</evidence>